<name>A0A3G8YBK0_9DEIO</name>
<dbReference type="AlphaFoldDB" id="A0A3G8YBK0"/>
<dbReference type="SUPFAM" id="SSF161098">
    <property type="entry name" value="MetI-like"/>
    <property type="match status" value="1"/>
</dbReference>
<reference evidence="9 10" key="1">
    <citation type="submission" date="2018-11" db="EMBL/GenBank/DDBJ databases">
        <title>Deinococcus shelandsis sp. nov., isolated from South Shetland Islands soil of Antarctica.</title>
        <authorList>
            <person name="Tian J."/>
        </authorList>
    </citation>
    <scope>NUCLEOTIDE SEQUENCE [LARGE SCALE GENOMIC DNA]</scope>
    <source>
        <strain evidence="9 10">S14-83T</strain>
    </source>
</reference>
<dbReference type="InterPro" id="IPR035906">
    <property type="entry name" value="MetI-like_sf"/>
</dbReference>
<evidence type="ECO:0000256" key="7">
    <source>
        <dbReference type="RuleBase" id="RU363032"/>
    </source>
</evidence>
<sequence>MTTAPLSAVRRPRSMTFVWQIAGLIIIISLWWLVTDVLKIWPPYVFPSPKDVWEEFSYGLWGTGPQDGKLLSSVGSSLRRVALGYVIAVGLGGVVGLLMSLWRPLRETLGAYLQGLQSVPSIAFVPFAILFLGLNERAVMFVVIIEGFIPVALAVSGAVLNVPPAWRTAGRTLGANNFGLVTRVLLPAALPNIVTGLRTAWSFAWRALIGAELLTANPGLGRLLEVGRNTSNMALVIATIIIVGVIGALFDLLIRTLESRIRRDYGLEAGA</sequence>
<feature type="transmembrane region" description="Helical" evidence="7">
    <location>
        <begin position="138"/>
        <end position="162"/>
    </location>
</feature>
<evidence type="ECO:0000256" key="4">
    <source>
        <dbReference type="ARBA" id="ARBA00022692"/>
    </source>
</evidence>
<feature type="transmembrane region" description="Helical" evidence="7">
    <location>
        <begin position="16"/>
        <end position="34"/>
    </location>
</feature>
<evidence type="ECO:0000313" key="10">
    <source>
        <dbReference type="Proteomes" id="UP000276417"/>
    </source>
</evidence>
<feature type="transmembrane region" description="Helical" evidence="7">
    <location>
        <begin position="174"/>
        <end position="194"/>
    </location>
</feature>
<dbReference type="PANTHER" id="PTHR30151:SF40">
    <property type="entry name" value="TRANSPORT SYSTEM INTEGRAL MEMBRANE PROTEIN"/>
    <property type="match status" value="1"/>
</dbReference>
<dbReference type="PROSITE" id="PS50928">
    <property type="entry name" value="ABC_TM1"/>
    <property type="match status" value="1"/>
</dbReference>
<keyword evidence="2 7" id="KW-0813">Transport</keyword>
<dbReference type="PANTHER" id="PTHR30151">
    <property type="entry name" value="ALKANE SULFONATE ABC TRANSPORTER-RELATED, MEMBRANE SUBUNIT"/>
    <property type="match status" value="1"/>
</dbReference>
<gene>
    <name evidence="9" type="ORF">EHF33_06580</name>
</gene>
<feature type="transmembrane region" description="Helical" evidence="7">
    <location>
        <begin position="82"/>
        <end position="102"/>
    </location>
</feature>
<evidence type="ECO:0000256" key="5">
    <source>
        <dbReference type="ARBA" id="ARBA00022989"/>
    </source>
</evidence>
<evidence type="ECO:0000259" key="8">
    <source>
        <dbReference type="PROSITE" id="PS50928"/>
    </source>
</evidence>
<dbReference type="RefSeq" id="WP_124869086.1">
    <property type="nucleotide sequence ID" value="NZ_CP034183.1"/>
</dbReference>
<dbReference type="OrthoDB" id="9796361at2"/>
<keyword evidence="4 7" id="KW-0812">Transmembrane</keyword>
<dbReference type="GO" id="GO:0055085">
    <property type="term" value="P:transmembrane transport"/>
    <property type="evidence" value="ECO:0007669"/>
    <property type="project" value="InterPro"/>
</dbReference>
<dbReference type="EMBL" id="CP034183">
    <property type="protein sequence ID" value="AZI42455.1"/>
    <property type="molecule type" value="Genomic_DNA"/>
</dbReference>
<comment type="similarity">
    <text evidence="7">Belongs to the binding-protein-dependent transport system permease family.</text>
</comment>
<evidence type="ECO:0000256" key="3">
    <source>
        <dbReference type="ARBA" id="ARBA00022475"/>
    </source>
</evidence>
<dbReference type="KEGG" id="dph:EHF33_06580"/>
<accession>A0A3G8YBK0</accession>
<evidence type="ECO:0000256" key="1">
    <source>
        <dbReference type="ARBA" id="ARBA00004651"/>
    </source>
</evidence>
<evidence type="ECO:0000256" key="2">
    <source>
        <dbReference type="ARBA" id="ARBA00022448"/>
    </source>
</evidence>
<organism evidence="9 10">
    <name type="scientific">Deinococcus psychrotolerans</name>
    <dbReference type="NCBI Taxonomy" id="2489213"/>
    <lineage>
        <taxon>Bacteria</taxon>
        <taxon>Thermotogati</taxon>
        <taxon>Deinococcota</taxon>
        <taxon>Deinococci</taxon>
        <taxon>Deinococcales</taxon>
        <taxon>Deinococcaceae</taxon>
        <taxon>Deinococcus</taxon>
    </lineage>
</organism>
<feature type="transmembrane region" description="Helical" evidence="7">
    <location>
        <begin position="233"/>
        <end position="254"/>
    </location>
</feature>
<dbReference type="Proteomes" id="UP000276417">
    <property type="component" value="Chromosome 1"/>
</dbReference>
<keyword evidence="6 7" id="KW-0472">Membrane</keyword>
<proteinExistence type="inferred from homology"/>
<dbReference type="Pfam" id="PF00528">
    <property type="entry name" value="BPD_transp_1"/>
    <property type="match status" value="1"/>
</dbReference>
<comment type="subcellular location">
    <subcellularLocation>
        <location evidence="1 7">Cell membrane</location>
        <topology evidence="1 7">Multi-pass membrane protein</topology>
    </subcellularLocation>
</comment>
<evidence type="ECO:0000313" key="9">
    <source>
        <dbReference type="EMBL" id="AZI42455.1"/>
    </source>
</evidence>
<dbReference type="GO" id="GO:0005886">
    <property type="term" value="C:plasma membrane"/>
    <property type="evidence" value="ECO:0007669"/>
    <property type="project" value="UniProtKB-SubCell"/>
</dbReference>
<evidence type="ECO:0000256" key="6">
    <source>
        <dbReference type="ARBA" id="ARBA00023136"/>
    </source>
</evidence>
<dbReference type="CDD" id="cd06261">
    <property type="entry name" value="TM_PBP2"/>
    <property type="match status" value="1"/>
</dbReference>
<dbReference type="Gene3D" id="1.10.3720.10">
    <property type="entry name" value="MetI-like"/>
    <property type="match status" value="1"/>
</dbReference>
<keyword evidence="3" id="KW-1003">Cell membrane</keyword>
<dbReference type="InterPro" id="IPR000515">
    <property type="entry name" value="MetI-like"/>
</dbReference>
<keyword evidence="5 7" id="KW-1133">Transmembrane helix</keyword>
<keyword evidence="10" id="KW-1185">Reference proteome</keyword>
<protein>
    <submittedName>
        <fullName evidence="9">ABC transporter permease</fullName>
    </submittedName>
</protein>
<feature type="transmembrane region" description="Helical" evidence="7">
    <location>
        <begin position="109"/>
        <end position="132"/>
    </location>
</feature>
<feature type="domain" description="ABC transmembrane type-1" evidence="8">
    <location>
        <begin position="74"/>
        <end position="254"/>
    </location>
</feature>